<feature type="region of interest" description="Disordered" evidence="1">
    <location>
        <begin position="160"/>
        <end position="207"/>
    </location>
</feature>
<reference evidence="2 3" key="1">
    <citation type="submission" date="2019-04" db="EMBL/GenBank/DDBJ databases">
        <authorList>
            <person name="Li Y."/>
            <person name="Wang J."/>
        </authorList>
    </citation>
    <scope>NUCLEOTIDE SEQUENCE [LARGE SCALE GENOMIC DNA]</scope>
    <source>
        <strain evidence="2 3">DSM 14668</strain>
    </source>
</reference>
<organism evidence="2 3">
    <name type="scientific">Polyangium fumosum</name>
    <dbReference type="NCBI Taxonomy" id="889272"/>
    <lineage>
        <taxon>Bacteria</taxon>
        <taxon>Pseudomonadati</taxon>
        <taxon>Myxococcota</taxon>
        <taxon>Polyangia</taxon>
        <taxon>Polyangiales</taxon>
        <taxon>Polyangiaceae</taxon>
        <taxon>Polyangium</taxon>
    </lineage>
</organism>
<sequence length="400" mass="41623">MALTLTTGLAFGEEPRRADPKVEDAAARPVLVLLVAKGGSSPLEERAAALIAAHVRSAGVTLKRVERPVSSPDAGERIPDARVVAGDEGAKGVLWAGIGPQGAFVLYLLEKEGGRVFRRDVPAPTGQTSAALEALANIAGSAAAELVIEGHVVTMASLESADDASPPAPGVEAAAPAPLPPPEPPPAPPPAAPEVAPALAPAPPEGPAGPRWRSLLLAAGYTGGTFAREASWQNAIALSAWWAPAPDARVGLGYEVLFEEHVEQAGFDVDLSRHPIVLSGGYRFHFGGDRWDVDLGARSTIDIVLRTPHPAPSVETPATPLRHTVDALVSLAPTVGLGFRIVDRLRIGAWAGVDVPLNRLSMTNQPKVDLQTAPARFLGGLDLQVDLIESTIPRPARAGR</sequence>
<name>A0A4U1J054_9BACT</name>
<accession>A0A4U1J054</accession>
<evidence type="ECO:0000256" key="1">
    <source>
        <dbReference type="SAM" id="MobiDB-lite"/>
    </source>
</evidence>
<dbReference type="AlphaFoldDB" id="A0A4U1J054"/>
<protein>
    <submittedName>
        <fullName evidence="2">Uncharacterized protein</fullName>
    </submittedName>
</protein>
<dbReference type="RefSeq" id="WP_136933401.1">
    <property type="nucleotide sequence ID" value="NZ_SSMQ01000048.1"/>
</dbReference>
<comment type="caution">
    <text evidence="2">The sequence shown here is derived from an EMBL/GenBank/DDBJ whole genome shotgun (WGS) entry which is preliminary data.</text>
</comment>
<evidence type="ECO:0000313" key="2">
    <source>
        <dbReference type="EMBL" id="TKD00286.1"/>
    </source>
</evidence>
<evidence type="ECO:0000313" key="3">
    <source>
        <dbReference type="Proteomes" id="UP000309215"/>
    </source>
</evidence>
<keyword evidence="3" id="KW-1185">Reference proteome</keyword>
<dbReference type="EMBL" id="SSMQ01000048">
    <property type="protein sequence ID" value="TKD00286.1"/>
    <property type="molecule type" value="Genomic_DNA"/>
</dbReference>
<proteinExistence type="predicted"/>
<feature type="compositionally biased region" description="Pro residues" evidence="1">
    <location>
        <begin position="177"/>
        <end position="192"/>
    </location>
</feature>
<gene>
    <name evidence="2" type="ORF">E8A74_34855</name>
</gene>
<dbReference type="Proteomes" id="UP000309215">
    <property type="component" value="Unassembled WGS sequence"/>
</dbReference>